<protein>
    <submittedName>
        <fullName evidence="3">TIGR03663 family protein</fullName>
    </submittedName>
</protein>
<feature type="transmembrane region" description="Helical" evidence="1">
    <location>
        <begin position="155"/>
        <end position="172"/>
    </location>
</feature>
<dbReference type="STRING" id="660518.SAMN05216218_110169"/>
<feature type="transmembrane region" description="Helical" evidence="1">
    <location>
        <begin position="326"/>
        <end position="343"/>
    </location>
</feature>
<dbReference type="InterPro" id="IPR019962">
    <property type="entry name" value="CHP03663"/>
</dbReference>
<dbReference type="InterPro" id="IPR038731">
    <property type="entry name" value="RgtA/B/C-like"/>
</dbReference>
<evidence type="ECO:0000259" key="2">
    <source>
        <dbReference type="Pfam" id="PF13231"/>
    </source>
</evidence>
<dbReference type="EMBL" id="FNBK01000010">
    <property type="protein sequence ID" value="SDF86770.1"/>
    <property type="molecule type" value="Genomic_DNA"/>
</dbReference>
<dbReference type="PANTHER" id="PTHR41710">
    <property type="entry name" value="GLYCOSYL TRANSFERASE, FAMILY 39"/>
    <property type="match status" value="1"/>
</dbReference>
<feature type="transmembrane region" description="Helical" evidence="1">
    <location>
        <begin position="379"/>
        <end position="401"/>
    </location>
</feature>
<feature type="transmembrane region" description="Helical" evidence="1">
    <location>
        <begin position="177"/>
        <end position="193"/>
    </location>
</feature>
<feature type="transmembrane region" description="Helical" evidence="1">
    <location>
        <begin position="355"/>
        <end position="373"/>
    </location>
</feature>
<gene>
    <name evidence="3" type="ORF">SAMN05216218_110169</name>
</gene>
<feature type="domain" description="Glycosyltransferase RgtA/B/C/D-like" evidence="2">
    <location>
        <begin position="82"/>
        <end position="213"/>
    </location>
</feature>
<name>A0A1G7PN13_9EURY</name>
<evidence type="ECO:0000313" key="4">
    <source>
        <dbReference type="Proteomes" id="UP000199076"/>
    </source>
</evidence>
<evidence type="ECO:0000313" key="3">
    <source>
        <dbReference type="EMBL" id="SDF86770.1"/>
    </source>
</evidence>
<dbReference type="AlphaFoldDB" id="A0A1G7PN13"/>
<feature type="transmembrane region" description="Helical" evidence="1">
    <location>
        <begin position="199"/>
        <end position="218"/>
    </location>
</feature>
<dbReference type="NCBIfam" id="TIGR03663">
    <property type="entry name" value="flippase activity-associated protein Agl23"/>
    <property type="match status" value="1"/>
</dbReference>
<dbReference type="RefSeq" id="WP_092693441.1">
    <property type="nucleotide sequence ID" value="NZ_FNBK01000010.1"/>
</dbReference>
<feature type="transmembrane region" description="Helical" evidence="1">
    <location>
        <begin position="239"/>
        <end position="263"/>
    </location>
</feature>
<feature type="transmembrane region" description="Helical" evidence="1">
    <location>
        <begin position="31"/>
        <end position="50"/>
    </location>
</feature>
<keyword evidence="4" id="KW-1185">Reference proteome</keyword>
<feature type="transmembrane region" description="Helical" evidence="1">
    <location>
        <begin position="62"/>
        <end position="82"/>
    </location>
</feature>
<keyword evidence="1" id="KW-1133">Transmembrane helix</keyword>
<dbReference type="OrthoDB" id="313515at2157"/>
<evidence type="ECO:0000256" key="1">
    <source>
        <dbReference type="SAM" id="Phobius"/>
    </source>
</evidence>
<sequence length="624" mass="68445">MATVEDDDSTTESAAQRSESALPTWFGVDRLVLVVAGIAAFALFARFLFLGERIAHWDEGRVGWWILQYVHTGDYAYRAIIHGPFYHHVNGVLFSVFGATDFWMRAVVALLGGLTPLAALGLRHRLQDIEVALLALFLTANPLLLYYSRFMRGDPIVAFFMFGAVVAFVRLIDFQQARYLFLGVAGVALALTAKENALIYPVTWIGALVLLLDHRLFLARDGERAWTTICKERVVGLIYGLWNWAHWILLATLEFFAIIVFFYGPRDGDPGDVGLYNAIGQGDLGMFVTVVDRAIVGSWKEFYGLWIDGGMSDHAYIPYLGDLAETLGYGALALVVFAVIGFVVDRYSGERPRDLVAFSFYCGFVSVLGYPIVTDIQAPWAALHAVVPLAIPAAVGLGLVLRWGRDALAEDDPVGMGAAAVVVIVAVSFVVGMGVYGVYLAPQAQEGENAMVQYAQPGDDLRPALDSMEMAAAANEGTDVLLYGDFFVDGGTNATTDFVYDGYPRDSQLVPKDERGVTLAPACADWFNALPLPWYFNKSGANVSCADSSFELEDAAESEPPVVIVRAHDENDEDDQENEEAQARAQFPEYWTATYELRTYGTETVFLIHPDYVGEVNASATPPE</sequence>
<organism evidence="3 4">
    <name type="scientific">Halorientalis regularis</name>
    <dbReference type="NCBI Taxonomy" id="660518"/>
    <lineage>
        <taxon>Archaea</taxon>
        <taxon>Methanobacteriati</taxon>
        <taxon>Methanobacteriota</taxon>
        <taxon>Stenosarchaea group</taxon>
        <taxon>Halobacteria</taxon>
        <taxon>Halobacteriales</taxon>
        <taxon>Haloarculaceae</taxon>
        <taxon>Halorientalis</taxon>
    </lineage>
</organism>
<dbReference type="Pfam" id="PF13231">
    <property type="entry name" value="PMT_2"/>
    <property type="match status" value="1"/>
</dbReference>
<reference evidence="4" key="1">
    <citation type="submission" date="2016-10" db="EMBL/GenBank/DDBJ databases">
        <authorList>
            <person name="Varghese N."/>
            <person name="Submissions S."/>
        </authorList>
    </citation>
    <scope>NUCLEOTIDE SEQUENCE [LARGE SCALE GENOMIC DNA]</scope>
    <source>
        <strain evidence="4">IBRC-M 10760</strain>
    </source>
</reference>
<accession>A0A1G7PN13</accession>
<dbReference type="PANTHER" id="PTHR41710:SF2">
    <property type="entry name" value="GLYCOSYL TRANSFERASE FAMILY 39_83 DOMAIN-CONTAINING PROTEIN"/>
    <property type="match status" value="1"/>
</dbReference>
<feature type="transmembrane region" description="Helical" evidence="1">
    <location>
        <begin position="129"/>
        <end position="149"/>
    </location>
</feature>
<keyword evidence="1" id="KW-0472">Membrane</keyword>
<feature type="transmembrane region" description="Helical" evidence="1">
    <location>
        <begin position="413"/>
        <end position="439"/>
    </location>
</feature>
<dbReference type="InterPro" id="IPR016950">
    <property type="entry name" value="Manno-Trfase_MA4085_prd"/>
</dbReference>
<feature type="transmembrane region" description="Helical" evidence="1">
    <location>
        <begin position="102"/>
        <end position="122"/>
    </location>
</feature>
<dbReference type="Proteomes" id="UP000199076">
    <property type="component" value="Unassembled WGS sequence"/>
</dbReference>
<keyword evidence="1" id="KW-0812">Transmembrane</keyword>
<dbReference type="PIRSF" id="PIRSF030218">
    <property type="entry name" value="Mannosyltr_MA4085_prd"/>
    <property type="match status" value="1"/>
</dbReference>
<proteinExistence type="predicted"/>